<evidence type="ECO:0000256" key="1">
    <source>
        <dbReference type="SAM" id="MobiDB-lite"/>
    </source>
</evidence>
<feature type="region of interest" description="Disordered" evidence="1">
    <location>
        <begin position="195"/>
        <end position="231"/>
    </location>
</feature>
<keyword evidence="3" id="KW-1185">Reference proteome</keyword>
<dbReference type="SUPFAM" id="SSF69279">
    <property type="entry name" value="Phage tail proteins"/>
    <property type="match status" value="1"/>
</dbReference>
<sequence>MSLAPAAGLTLADLRYDAQLATVSVTLGLLPEVNRCRAVLPASVRFEAVPGDPGEVSLTGLELTGGAAEETVLTGTVHRVRRDSRWIHVDLTDASGALAAARPAAGYTGTTATDVVTALLGEASATPGELRIDLPLAGYVADQARTAAEHLARLAALAGCVGTVAGDGPVSVAPPAASAETALRHGRDLLTYRVTEHGPPTTRTVPVGAGPASPEELRPSPDFLPADAPEAAADVQRHAEPVLRVPSAASTASDAAESSASRRSRRLYARCVLLPSLRPGTVVEIAESPGGVLDGSWLLTRVTHRITAGRPSGTEIDGTAAS</sequence>
<name>A0A841FEG3_9ACTN</name>
<dbReference type="Proteomes" id="UP000548476">
    <property type="component" value="Unassembled WGS sequence"/>
</dbReference>
<dbReference type="RefSeq" id="WP_184786773.1">
    <property type="nucleotide sequence ID" value="NZ_BONT01000013.1"/>
</dbReference>
<dbReference type="AlphaFoldDB" id="A0A841FEG3"/>
<comment type="caution">
    <text evidence="2">The sequence shown here is derived from an EMBL/GenBank/DDBJ whole genome shotgun (WGS) entry which is preliminary data.</text>
</comment>
<dbReference type="Pfam" id="PF05954">
    <property type="entry name" value="Phage_GPD"/>
    <property type="match status" value="1"/>
</dbReference>
<dbReference type="EMBL" id="JACHGT010000003">
    <property type="protein sequence ID" value="MBB6033925.1"/>
    <property type="molecule type" value="Genomic_DNA"/>
</dbReference>
<evidence type="ECO:0000313" key="2">
    <source>
        <dbReference type="EMBL" id="MBB6033925.1"/>
    </source>
</evidence>
<proteinExistence type="predicted"/>
<reference evidence="2 3" key="1">
    <citation type="submission" date="2020-08" db="EMBL/GenBank/DDBJ databases">
        <title>Genomic Encyclopedia of Type Strains, Phase IV (KMG-IV): sequencing the most valuable type-strain genomes for metagenomic binning, comparative biology and taxonomic classification.</title>
        <authorList>
            <person name="Goeker M."/>
        </authorList>
    </citation>
    <scope>NUCLEOTIDE SEQUENCE [LARGE SCALE GENOMIC DNA]</scope>
    <source>
        <strain evidence="2 3">YIM 65646</strain>
    </source>
</reference>
<evidence type="ECO:0000313" key="3">
    <source>
        <dbReference type="Proteomes" id="UP000548476"/>
    </source>
</evidence>
<gene>
    <name evidence="2" type="ORF">HNR73_001775</name>
</gene>
<organism evidence="2 3">
    <name type="scientific">Phytomonospora endophytica</name>
    <dbReference type="NCBI Taxonomy" id="714109"/>
    <lineage>
        <taxon>Bacteria</taxon>
        <taxon>Bacillati</taxon>
        <taxon>Actinomycetota</taxon>
        <taxon>Actinomycetes</taxon>
        <taxon>Micromonosporales</taxon>
        <taxon>Micromonosporaceae</taxon>
        <taxon>Phytomonospora</taxon>
    </lineage>
</organism>
<protein>
    <submittedName>
        <fullName evidence="2">Uncharacterized protein</fullName>
    </submittedName>
</protein>
<accession>A0A841FEG3</accession>